<dbReference type="RefSeq" id="WP_013954692.1">
    <property type="nucleotide sequence ID" value="NZ_CP005933.1"/>
</dbReference>
<dbReference type="PANTHER" id="PTHR42865">
    <property type="entry name" value="PROTON/GLUTAMATE-ASPARTATE SYMPORTER"/>
    <property type="match status" value="1"/>
</dbReference>
<dbReference type="Gene3D" id="1.10.3860.10">
    <property type="entry name" value="Sodium:dicarboxylate symporter"/>
    <property type="match status" value="1"/>
</dbReference>
<feature type="transmembrane region" description="Helical" evidence="9">
    <location>
        <begin position="250"/>
        <end position="274"/>
    </location>
</feature>
<evidence type="ECO:0000256" key="9">
    <source>
        <dbReference type="SAM" id="Phobius"/>
    </source>
</evidence>
<reference evidence="10 11" key="1">
    <citation type="submission" date="2013-04" db="EMBL/GenBank/DDBJ databases">
        <authorList>
            <person name="Lin L."/>
            <person name="Zeng Z."/>
            <person name="Xie J."/>
            <person name="Luo L."/>
            <person name="Yang Z."/>
            <person name="Liang W."/>
            <person name="Lin H."/>
            <person name="Dong C."/>
            <person name="Sun Y."/>
        </authorList>
    </citation>
    <scope>NUCLEOTIDE SEQUENCE [LARGE SCALE GENOMIC DNA]</scope>
    <source>
        <strain evidence="10 11">CQ-W70</strain>
    </source>
</reference>
<proteinExistence type="inferred from homology"/>
<evidence type="ECO:0000256" key="3">
    <source>
        <dbReference type="ARBA" id="ARBA00022031"/>
    </source>
</evidence>
<evidence type="ECO:0000256" key="8">
    <source>
        <dbReference type="ARBA" id="ARBA00031293"/>
    </source>
</evidence>
<feature type="transmembrane region" description="Helical" evidence="9">
    <location>
        <begin position="144"/>
        <end position="169"/>
    </location>
</feature>
<dbReference type="KEGG" id="mbq:K668_01345"/>
<dbReference type="AlphaFoldDB" id="A0A059Y3E4"/>
<evidence type="ECO:0000256" key="6">
    <source>
        <dbReference type="ARBA" id="ARBA00022989"/>
    </source>
</evidence>
<accession>A0A059Y3E4</accession>
<dbReference type="PATRIC" id="fig|1316930.3.peg.279"/>
<sequence>MSNNALLDRFLAISSWQAALAIILFIGIQIGLWFTFKRFKLKFIYRVLIGLVIGLAFGIVIQGINKFPEFGLVDKFKPAIKVNGELTREENPSYIKWAEQTNIWVSLAKNIFINGILLLTAPVVFIAIFRVVSRPGNKNVGRISLKGIALLLLNTAFAFAVTFWIGYALKIGAGSNLSLDNVADKKLPKETQPLPVIIWEYLPSNVITPWAGTMVISLIVMAALFGHSVKLLSKKKPEQMQKIRNFMDGAWTIVSSILTTFMKIMPLAVMSMIASSVIAKPIGALATIGKVLGVGYLGLTISLVFLTLLLLINRVNVVAWWRHCAKILIQGFATQSSNATLPMSMKTLKEDVKLDDSVVSTVTPLSTTMGLMGCAGVQSGVITSLLWTGTAGLSIHSQGLAVFFILALLITLVASLGISGIPGTATVLTSGVLSGLGLGAWFGPVYAIVGSLDGLFDMGRTGVNVTSGAVVATLVAKNEGLIGADSNILSAKLIARQEIIRQKQIDKEVKRELKMQEKLAKINAKKEKSNNKQETS</sequence>
<keyword evidence="4" id="KW-0813">Transport</keyword>
<feature type="transmembrane region" description="Helical" evidence="9">
    <location>
        <begin position="400"/>
        <end position="421"/>
    </location>
</feature>
<dbReference type="Pfam" id="PF00375">
    <property type="entry name" value="SDF"/>
    <property type="match status" value="1"/>
</dbReference>
<name>A0A059Y3E4_MYCBV</name>
<dbReference type="HOGENOM" id="CLU_019375_0_3_14"/>
<dbReference type="GO" id="GO:0005886">
    <property type="term" value="C:plasma membrane"/>
    <property type="evidence" value="ECO:0007669"/>
    <property type="project" value="TreeGrafter"/>
</dbReference>
<comment type="similarity">
    <text evidence="2">Belongs to the dicarboxylate/amino acid:cation symporter (DAACS) (TC 2.A.23) family.</text>
</comment>
<feature type="transmembrane region" description="Helical" evidence="9">
    <location>
        <begin position="294"/>
        <end position="312"/>
    </location>
</feature>
<dbReference type="GO" id="GO:0015184">
    <property type="term" value="F:L-cystine transmembrane transporter activity"/>
    <property type="evidence" value="ECO:0007669"/>
    <property type="project" value="TreeGrafter"/>
</dbReference>
<gene>
    <name evidence="10" type="ORF">K668_01345</name>
</gene>
<dbReference type="InterPro" id="IPR001991">
    <property type="entry name" value="Na-dicarboxylate_symporter"/>
</dbReference>
<feature type="transmembrane region" description="Helical" evidence="9">
    <location>
        <begin position="16"/>
        <end position="36"/>
    </location>
</feature>
<feature type="transmembrane region" description="Helical" evidence="9">
    <location>
        <begin position="43"/>
        <end position="64"/>
    </location>
</feature>
<organism evidence="10 11">
    <name type="scientific">Mycoplasmopsis bovis CQ-W70</name>
    <dbReference type="NCBI Taxonomy" id="1316930"/>
    <lineage>
        <taxon>Bacteria</taxon>
        <taxon>Bacillati</taxon>
        <taxon>Mycoplasmatota</taxon>
        <taxon>Mycoplasmoidales</taxon>
        <taxon>Metamycoplasmataceae</taxon>
        <taxon>Mycoplasmopsis</taxon>
    </lineage>
</organism>
<keyword evidence="5 9" id="KW-0812">Transmembrane</keyword>
<evidence type="ECO:0000313" key="10">
    <source>
        <dbReference type="EMBL" id="AIA33855.1"/>
    </source>
</evidence>
<dbReference type="EMBL" id="CP005933">
    <property type="protein sequence ID" value="AIA33855.1"/>
    <property type="molecule type" value="Genomic_DNA"/>
</dbReference>
<evidence type="ECO:0000256" key="5">
    <source>
        <dbReference type="ARBA" id="ARBA00022692"/>
    </source>
</evidence>
<evidence type="ECO:0000256" key="4">
    <source>
        <dbReference type="ARBA" id="ARBA00022448"/>
    </source>
</evidence>
<evidence type="ECO:0000256" key="7">
    <source>
        <dbReference type="ARBA" id="ARBA00023136"/>
    </source>
</evidence>
<feature type="transmembrane region" description="Helical" evidence="9">
    <location>
        <begin position="111"/>
        <end position="132"/>
    </location>
</feature>
<dbReference type="GO" id="GO:0015293">
    <property type="term" value="F:symporter activity"/>
    <property type="evidence" value="ECO:0007669"/>
    <property type="project" value="InterPro"/>
</dbReference>
<keyword evidence="7 9" id="KW-0472">Membrane</keyword>
<dbReference type="SUPFAM" id="SSF118215">
    <property type="entry name" value="Proton glutamate symport protein"/>
    <property type="match status" value="1"/>
</dbReference>
<evidence type="ECO:0000256" key="2">
    <source>
        <dbReference type="ARBA" id="ARBA00006148"/>
    </source>
</evidence>
<dbReference type="InterPro" id="IPR036458">
    <property type="entry name" value="Na:dicarbo_symporter_sf"/>
</dbReference>
<feature type="transmembrane region" description="Helical" evidence="9">
    <location>
        <begin position="427"/>
        <end position="449"/>
    </location>
</feature>
<feature type="transmembrane region" description="Helical" evidence="9">
    <location>
        <begin position="210"/>
        <end position="229"/>
    </location>
</feature>
<keyword evidence="6 9" id="KW-1133">Transmembrane helix</keyword>
<evidence type="ECO:0000313" key="11">
    <source>
        <dbReference type="Proteomes" id="UP000027182"/>
    </source>
</evidence>
<protein>
    <recommendedName>
        <fullName evidence="3">L-cystine uptake protein TcyP</fullName>
    </recommendedName>
    <alternativeName>
        <fullName evidence="8">Transporter of cystine TcyP</fullName>
    </alternativeName>
</protein>
<comment type="subcellular location">
    <subcellularLocation>
        <location evidence="1">Membrane</location>
        <topology evidence="1">Multi-pass membrane protein</topology>
    </subcellularLocation>
</comment>
<evidence type="ECO:0000256" key="1">
    <source>
        <dbReference type="ARBA" id="ARBA00004141"/>
    </source>
</evidence>
<dbReference type="PANTHER" id="PTHR42865:SF5">
    <property type="entry name" value="L-CYSTINE TRANSPORTER TCYP"/>
    <property type="match status" value="1"/>
</dbReference>
<dbReference type="Proteomes" id="UP000027182">
    <property type="component" value="Chromosome"/>
</dbReference>